<feature type="transmembrane region" description="Helical" evidence="1">
    <location>
        <begin position="34"/>
        <end position="57"/>
    </location>
</feature>
<dbReference type="OrthoDB" id="2190094at2759"/>
<keyword evidence="5" id="KW-1185">Reference proteome</keyword>
<evidence type="ECO:0000256" key="1">
    <source>
        <dbReference type="SAM" id="Phobius"/>
    </source>
</evidence>
<dbReference type="Proteomes" id="UP001217963">
    <property type="component" value="Chromosome XI"/>
</dbReference>
<dbReference type="PIRSF" id="PIRSF008756">
    <property type="entry name" value="P_tr_PHO88"/>
    <property type="match status" value="1"/>
</dbReference>
<keyword evidence="1" id="KW-0472">Membrane</keyword>
<proteinExistence type="predicted"/>
<dbReference type="EMBL" id="CP075157">
    <property type="protein sequence ID" value="UTX44435.1"/>
    <property type="molecule type" value="Genomic_DNA"/>
</dbReference>
<evidence type="ECO:0000313" key="3">
    <source>
        <dbReference type="EMBL" id="WEL39936.1"/>
    </source>
</evidence>
<dbReference type="PANTHER" id="PTHR28112">
    <property type="entry name" value="SRP-INDEPENDENT TARGETING PROTEIN 3"/>
    <property type="match status" value="1"/>
</dbReference>
<dbReference type="Pfam" id="PF10032">
    <property type="entry name" value="Pho88"/>
    <property type="match status" value="1"/>
</dbReference>
<dbReference type="InterPro" id="IPR012098">
    <property type="entry name" value="SND3_fun"/>
</dbReference>
<keyword evidence="1" id="KW-1133">Transmembrane helix</keyword>
<reference evidence="3 5" key="2">
    <citation type="submission" date="2023-02" db="EMBL/GenBank/DDBJ databases">
        <title>Encephalitozoon hellem ATCC 50451 complete genome.</title>
        <authorList>
            <person name="Mascarenhas dos Santos A.C."/>
            <person name="Julian A.T."/>
            <person name="Pombert J.-F."/>
        </authorList>
    </citation>
    <scope>NUCLEOTIDE SEQUENCE [LARGE SCALE GENOMIC DNA]</scope>
    <source>
        <strain evidence="3 5">ATCC 50451</strain>
    </source>
</reference>
<keyword evidence="1" id="KW-0812">Transmembrane</keyword>
<dbReference type="PANTHER" id="PTHR28112:SF1">
    <property type="entry name" value="SRP-INDEPENDENT TARGETING PROTEIN 3"/>
    <property type="match status" value="1"/>
</dbReference>
<organism evidence="2 4">
    <name type="scientific">Encephalitozoon hellem</name>
    <name type="common">Microsporidian parasite</name>
    <dbReference type="NCBI Taxonomy" id="27973"/>
    <lineage>
        <taxon>Eukaryota</taxon>
        <taxon>Fungi</taxon>
        <taxon>Fungi incertae sedis</taxon>
        <taxon>Microsporidia</taxon>
        <taxon>Unikaryonidae</taxon>
        <taxon>Encephalitozoon</taxon>
    </lineage>
</organism>
<dbReference type="EMBL" id="CP119072">
    <property type="protein sequence ID" value="WEL39936.1"/>
    <property type="molecule type" value="Genomic_DNA"/>
</dbReference>
<accession>A0A9Q9CAE0</accession>
<dbReference type="GO" id="GO:0005739">
    <property type="term" value="C:mitochondrion"/>
    <property type="evidence" value="ECO:0007669"/>
    <property type="project" value="TreeGrafter"/>
</dbReference>
<protein>
    <submittedName>
        <fullName evidence="2">Phosphate transport protein</fullName>
    </submittedName>
</protein>
<dbReference type="GO" id="GO:0005783">
    <property type="term" value="C:endoplasmic reticulum"/>
    <property type="evidence" value="ECO:0007669"/>
    <property type="project" value="InterPro"/>
</dbReference>
<name>A0A9Q9CAE0_ENCHE</name>
<evidence type="ECO:0000313" key="5">
    <source>
        <dbReference type="Proteomes" id="UP001217963"/>
    </source>
</evidence>
<evidence type="ECO:0000313" key="2">
    <source>
        <dbReference type="EMBL" id="UTX44435.1"/>
    </source>
</evidence>
<dbReference type="GO" id="GO:0045047">
    <property type="term" value="P:protein targeting to ER"/>
    <property type="evidence" value="ECO:0007669"/>
    <property type="project" value="InterPro"/>
</dbReference>
<reference evidence="2" key="1">
    <citation type="submission" date="2021-05" db="EMBL/GenBank/DDBJ databases">
        <title>Encephalitozoon hellem ATCC 50604 Complete Genome.</title>
        <authorList>
            <person name="Mascarenhas dos Santos A.C."/>
            <person name="Julian A.T."/>
            <person name="Pombert J.-F."/>
        </authorList>
    </citation>
    <scope>NUCLEOTIDE SEQUENCE</scope>
    <source>
        <strain evidence="2">ATCC 50604</strain>
    </source>
</reference>
<gene>
    <name evidence="2" type="ORF">GPU96_11g22380</name>
    <name evidence="3" type="ORF">PFJ87_11g01740</name>
</gene>
<evidence type="ECO:0000313" key="4">
    <source>
        <dbReference type="Proteomes" id="UP001059546"/>
    </source>
</evidence>
<sequence>MSLSVVSVDQFVGFALSIISMKISGNPMFKTPKAIWILRGVYLCSNLIQLMFSLYIMKKIKSTNDSRKVKIKREATLFKDNNEEEEEEMTYASYDESELTKSIRTAVIQFLIIAVLHFKLEVVQPLFAQSFVPLRNLLLSPLYAAYIWNRPVLRPFEANMLFQKAPKESMASEKKRVKED</sequence>
<dbReference type="Proteomes" id="UP001059546">
    <property type="component" value="Chromosome XI"/>
</dbReference>
<dbReference type="AlphaFoldDB" id="A0A9Q9CAE0"/>